<organism evidence="2 3">
    <name type="scientific">Crenobacter cavernae</name>
    <dbReference type="NCBI Taxonomy" id="2290923"/>
    <lineage>
        <taxon>Bacteria</taxon>
        <taxon>Pseudomonadati</taxon>
        <taxon>Pseudomonadota</taxon>
        <taxon>Betaproteobacteria</taxon>
        <taxon>Neisseriales</taxon>
        <taxon>Neisseriaceae</taxon>
        <taxon>Crenobacter</taxon>
    </lineage>
</organism>
<keyword evidence="1" id="KW-0812">Transmembrane</keyword>
<dbReference type="RefSeq" id="WP_129212476.1">
    <property type="nucleotide sequence ID" value="NZ_REGR01000004.1"/>
</dbReference>
<gene>
    <name evidence="2" type="ORF">EBB06_06895</name>
</gene>
<comment type="caution">
    <text evidence="2">The sequence shown here is derived from an EMBL/GenBank/DDBJ whole genome shotgun (WGS) entry which is preliminary data.</text>
</comment>
<keyword evidence="1" id="KW-1133">Transmembrane helix</keyword>
<name>A0ABY0FH82_9NEIS</name>
<evidence type="ECO:0000313" key="3">
    <source>
        <dbReference type="Proteomes" id="UP000290682"/>
    </source>
</evidence>
<evidence type="ECO:0008006" key="4">
    <source>
        <dbReference type="Google" id="ProtNLM"/>
    </source>
</evidence>
<keyword evidence="1" id="KW-0472">Membrane</keyword>
<accession>A0ABY0FH82</accession>
<feature type="transmembrane region" description="Helical" evidence="1">
    <location>
        <begin position="35"/>
        <end position="61"/>
    </location>
</feature>
<keyword evidence="3" id="KW-1185">Reference proteome</keyword>
<dbReference type="EMBL" id="REGR01000004">
    <property type="protein sequence ID" value="RXZ44257.1"/>
    <property type="molecule type" value="Genomic_DNA"/>
</dbReference>
<reference evidence="2 3" key="1">
    <citation type="submission" date="2018-10" db="EMBL/GenBank/DDBJ databases">
        <title>Draft genome of Fastidiocella sp. strain 375T, a bacterium isolated from a karstic cave dripping water.</title>
        <authorList>
            <person name="Coelho C."/>
            <person name="Verissimo A."/>
            <person name="Tiago I."/>
        </authorList>
    </citation>
    <scope>NUCLEOTIDE SEQUENCE [LARGE SCALE GENOMIC DNA]</scope>
    <source>
        <strain evidence="2 3">CAVE-375</strain>
    </source>
</reference>
<evidence type="ECO:0000256" key="1">
    <source>
        <dbReference type="SAM" id="Phobius"/>
    </source>
</evidence>
<sequence>MSAALGIVGFIAFMAFGIVQLVAGFSGIEYGIGPVWAWAALLAALALRFTLPITIGAFFGAMNVWGWHWAFAALFAAPGLLLVIPGMLASVFSLVKR</sequence>
<proteinExistence type="predicted"/>
<feature type="transmembrane region" description="Helical" evidence="1">
    <location>
        <begin position="67"/>
        <end position="95"/>
    </location>
</feature>
<feature type="transmembrane region" description="Helical" evidence="1">
    <location>
        <begin position="6"/>
        <end position="28"/>
    </location>
</feature>
<evidence type="ECO:0000313" key="2">
    <source>
        <dbReference type="EMBL" id="RXZ44257.1"/>
    </source>
</evidence>
<dbReference type="Proteomes" id="UP000290682">
    <property type="component" value="Unassembled WGS sequence"/>
</dbReference>
<protein>
    <recommendedName>
        <fullName evidence="4">Major facilitator superfamily (MFS) profile domain-containing protein</fullName>
    </recommendedName>
</protein>